<dbReference type="AlphaFoldDB" id="A0A328DUG0"/>
<accession>A0A328DUG0</accession>
<dbReference type="Proteomes" id="UP000249390">
    <property type="component" value="Unassembled WGS sequence"/>
</dbReference>
<dbReference type="EMBL" id="NQVE01000082">
    <property type="protein sequence ID" value="RAL49375.1"/>
    <property type="molecule type" value="Genomic_DNA"/>
</dbReference>
<gene>
    <name evidence="1" type="ORF">DM860_012808</name>
</gene>
<evidence type="ECO:0000313" key="2">
    <source>
        <dbReference type="Proteomes" id="UP000249390"/>
    </source>
</evidence>
<reference evidence="1 2" key="1">
    <citation type="submission" date="2018-06" db="EMBL/GenBank/DDBJ databases">
        <title>The Genome of Cuscuta australis (Dodder) Provides Insight into the Evolution of Plant Parasitism.</title>
        <authorList>
            <person name="Liu H."/>
        </authorList>
    </citation>
    <scope>NUCLEOTIDE SEQUENCE [LARGE SCALE GENOMIC DNA]</scope>
    <source>
        <strain evidence="2">cv. Yunnan</strain>
        <tissue evidence="1">Vines</tissue>
    </source>
</reference>
<organism evidence="1 2">
    <name type="scientific">Cuscuta australis</name>
    <dbReference type="NCBI Taxonomy" id="267555"/>
    <lineage>
        <taxon>Eukaryota</taxon>
        <taxon>Viridiplantae</taxon>
        <taxon>Streptophyta</taxon>
        <taxon>Embryophyta</taxon>
        <taxon>Tracheophyta</taxon>
        <taxon>Spermatophyta</taxon>
        <taxon>Magnoliopsida</taxon>
        <taxon>eudicotyledons</taxon>
        <taxon>Gunneridae</taxon>
        <taxon>Pentapetalae</taxon>
        <taxon>asterids</taxon>
        <taxon>lamiids</taxon>
        <taxon>Solanales</taxon>
        <taxon>Convolvulaceae</taxon>
        <taxon>Cuscuteae</taxon>
        <taxon>Cuscuta</taxon>
        <taxon>Cuscuta subgen. Grammica</taxon>
        <taxon>Cuscuta sect. Cleistogrammica</taxon>
    </lineage>
</organism>
<evidence type="ECO:0000313" key="1">
    <source>
        <dbReference type="EMBL" id="RAL49375.1"/>
    </source>
</evidence>
<protein>
    <submittedName>
        <fullName evidence="1">Uncharacterized protein</fullName>
    </submittedName>
</protein>
<name>A0A328DUG0_9ASTE</name>
<comment type="caution">
    <text evidence="1">The sequence shown here is derived from an EMBL/GenBank/DDBJ whole genome shotgun (WGS) entry which is preliminary data.</text>
</comment>
<keyword evidence="2" id="KW-1185">Reference proteome</keyword>
<proteinExistence type="predicted"/>
<sequence>MPAQRKSVILYGNIGAANLLRTSRWYRSWYGQIWAISTPVVWPAQIAGFSRPYAGQRHMSQLEIDYYTDRIKKEILSPDRLIGITRFITWLCETSVESRHLVVDTMKNQNACIDVKTPNFDLSLSLRQGVGFQRMFPIFK</sequence>